<evidence type="ECO:0000313" key="2">
    <source>
        <dbReference type="EMBL" id="GBO31428.1"/>
    </source>
</evidence>
<dbReference type="Proteomes" id="UP000499080">
    <property type="component" value="Unassembled WGS sequence"/>
</dbReference>
<gene>
    <name evidence="2" type="ORF">AVEN_236663_1</name>
</gene>
<name>A0A4Y2W4F9_ARAVE</name>
<dbReference type="EMBL" id="BGPR01054718">
    <property type="protein sequence ID" value="GBO31428.1"/>
    <property type="molecule type" value="Genomic_DNA"/>
</dbReference>
<dbReference type="AlphaFoldDB" id="A0A4Y2W4F9"/>
<evidence type="ECO:0000313" key="3">
    <source>
        <dbReference type="Proteomes" id="UP000499080"/>
    </source>
</evidence>
<sequence length="55" mass="6065">MDKLVPVEPPSGPTEKSSPPPRAHHSSPITVVIRVARDMPIRPNFENMEFLQSSG</sequence>
<feature type="region of interest" description="Disordered" evidence="1">
    <location>
        <begin position="1"/>
        <end position="29"/>
    </location>
</feature>
<organism evidence="2 3">
    <name type="scientific">Araneus ventricosus</name>
    <name type="common">Orbweaver spider</name>
    <name type="synonym">Epeira ventricosa</name>
    <dbReference type="NCBI Taxonomy" id="182803"/>
    <lineage>
        <taxon>Eukaryota</taxon>
        <taxon>Metazoa</taxon>
        <taxon>Ecdysozoa</taxon>
        <taxon>Arthropoda</taxon>
        <taxon>Chelicerata</taxon>
        <taxon>Arachnida</taxon>
        <taxon>Araneae</taxon>
        <taxon>Araneomorphae</taxon>
        <taxon>Entelegynae</taxon>
        <taxon>Araneoidea</taxon>
        <taxon>Araneidae</taxon>
        <taxon>Araneus</taxon>
    </lineage>
</organism>
<accession>A0A4Y2W4F9</accession>
<evidence type="ECO:0000256" key="1">
    <source>
        <dbReference type="SAM" id="MobiDB-lite"/>
    </source>
</evidence>
<reference evidence="2 3" key="1">
    <citation type="journal article" date="2019" name="Sci. Rep.">
        <title>Orb-weaving spider Araneus ventricosus genome elucidates the spidroin gene catalogue.</title>
        <authorList>
            <person name="Kono N."/>
            <person name="Nakamura H."/>
            <person name="Ohtoshi R."/>
            <person name="Moran D.A.P."/>
            <person name="Shinohara A."/>
            <person name="Yoshida Y."/>
            <person name="Fujiwara M."/>
            <person name="Mori M."/>
            <person name="Tomita M."/>
            <person name="Arakawa K."/>
        </authorList>
    </citation>
    <scope>NUCLEOTIDE SEQUENCE [LARGE SCALE GENOMIC DNA]</scope>
</reference>
<keyword evidence="3" id="KW-1185">Reference proteome</keyword>
<feature type="non-terminal residue" evidence="2">
    <location>
        <position position="55"/>
    </location>
</feature>
<protein>
    <submittedName>
        <fullName evidence="2">Uncharacterized protein</fullName>
    </submittedName>
</protein>
<comment type="caution">
    <text evidence="2">The sequence shown here is derived from an EMBL/GenBank/DDBJ whole genome shotgun (WGS) entry which is preliminary data.</text>
</comment>
<proteinExistence type="predicted"/>